<dbReference type="KEGG" id="tcd:AAIA72_07010"/>
<dbReference type="InterPro" id="IPR004472">
    <property type="entry name" value="DTB_synth_BioD"/>
</dbReference>
<proteinExistence type="inferred from homology"/>
<dbReference type="SUPFAM" id="SSF52540">
    <property type="entry name" value="P-loop containing nucleoside triphosphate hydrolases"/>
    <property type="match status" value="1"/>
</dbReference>
<comment type="catalytic activity">
    <reaction evidence="8">
        <text>(7R,8S)-7,8-diammoniononanoate + CO2 + ATP = (4R,5S)-dethiobiotin + ADP + phosphate + 3 H(+)</text>
        <dbReference type="Rhea" id="RHEA:15805"/>
        <dbReference type="ChEBI" id="CHEBI:15378"/>
        <dbReference type="ChEBI" id="CHEBI:16526"/>
        <dbReference type="ChEBI" id="CHEBI:30616"/>
        <dbReference type="ChEBI" id="CHEBI:43474"/>
        <dbReference type="ChEBI" id="CHEBI:149469"/>
        <dbReference type="ChEBI" id="CHEBI:149473"/>
        <dbReference type="ChEBI" id="CHEBI:456216"/>
        <dbReference type="EC" id="6.3.3.3"/>
    </reaction>
</comment>
<dbReference type="GO" id="GO:0005524">
    <property type="term" value="F:ATP binding"/>
    <property type="evidence" value="ECO:0007669"/>
    <property type="project" value="UniProtKB-UniRule"/>
</dbReference>
<name>A0AB39V0K4_9GAMM</name>
<comment type="pathway">
    <text evidence="8">Cofactor biosynthesis; biotin biosynthesis; biotin from 7,8-diaminononanoate: step 1/2.</text>
</comment>
<keyword evidence="6 8" id="KW-0067">ATP-binding</keyword>
<feature type="binding site" evidence="8">
    <location>
        <begin position="179"/>
        <end position="180"/>
    </location>
    <ligand>
        <name>ATP</name>
        <dbReference type="ChEBI" id="CHEBI:30616"/>
    </ligand>
</feature>
<evidence type="ECO:0000313" key="9">
    <source>
        <dbReference type="EMBL" id="XDT73710.1"/>
    </source>
</evidence>
<comment type="subunit">
    <text evidence="8">Homodimer.</text>
</comment>
<comment type="function">
    <text evidence="8">Catalyzes a mechanistically unusual reaction, the ATP-dependent insertion of CO2 between the N7 and N8 nitrogen atoms of 7,8-diaminopelargonic acid (DAPA, also called 7,8-diammoniononanoate) to form a ureido ring.</text>
</comment>
<evidence type="ECO:0000256" key="3">
    <source>
        <dbReference type="ARBA" id="ARBA00022723"/>
    </source>
</evidence>
<organism evidence="9">
    <name type="scientific">Thermohahella caldifontis</name>
    <dbReference type="NCBI Taxonomy" id="3142973"/>
    <lineage>
        <taxon>Bacteria</taxon>
        <taxon>Pseudomonadati</taxon>
        <taxon>Pseudomonadota</taxon>
        <taxon>Gammaproteobacteria</taxon>
        <taxon>Oceanospirillales</taxon>
        <taxon>Hahellaceae</taxon>
        <taxon>Thermohahella</taxon>
    </lineage>
</organism>
<keyword evidence="3 8" id="KW-0479">Metal-binding</keyword>
<dbReference type="GO" id="GO:0004141">
    <property type="term" value="F:dethiobiotin synthase activity"/>
    <property type="evidence" value="ECO:0007669"/>
    <property type="project" value="UniProtKB-UniRule"/>
</dbReference>
<evidence type="ECO:0000256" key="8">
    <source>
        <dbReference type="HAMAP-Rule" id="MF_00336"/>
    </source>
</evidence>
<dbReference type="EC" id="6.3.3.3" evidence="8"/>
<dbReference type="EMBL" id="CP154858">
    <property type="protein sequence ID" value="XDT73710.1"/>
    <property type="molecule type" value="Genomic_DNA"/>
</dbReference>
<protein>
    <recommendedName>
        <fullName evidence="8">ATP-dependent dethiobiotin synthetase BioD</fullName>
        <ecNumber evidence="8">6.3.3.3</ecNumber>
    </recommendedName>
    <alternativeName>
        <fullName evidence="8">DTB synthetase</fullName>
        <shortName evidence="8">DTBS</shortName>
    </alternativeName>
    <alternativeName>
        <fullName evidence="8">Dethiobiotin synthase</fullName>
    </alternativeName>
</protein>
<comment type="subcellular location">
    <subcellularLocation>
        <location evidence="8">Cytoplasm</location>
    </subcellularLocation>
</comment>
<dbReference type="PANTHER" id="PTHR43210">
    <property type="entry name" value="DETHIOBIOTIN SYNTHETASE"/>
    <property type="match status" value="1"/>
</dbReference>
<accession>A0AB39V0K4</accession>
<sequence>MNTQVCFVTATDTDAGKTVVSSALLHRGMMQGKTTLGLKPVAAGASRTPDGLRNEDACSLMEASTVKLPYAQVNPVCLEPAVAPHIAAARAGLDIPVDKLATAVARTLDTVKPDLALVEGAGGWRVPLNDREDLSALAIRLQLPVILVVNLRLGCLSVARLTAEAIVRDGGVLAGWIGNHSTPDVMSEEQANLDTLVRVLPAPCLGVLPFTPSPMARLDDLAGCLRWPGEA</sequence>
<comment type="caution">
    <text evidence="8">Lacks conserved residue(s) required for the propagation of feature annotation.</text>
</comment>
<dbReference type="AlphaFoldDB" id="A0AB39V0K4"/>
<evidence type="ECO:0000256" key="7">
    <source>
        <dbReference type="ARBA" id="ARBA00022842"/>
    </source>
</evidence>
<dbReference type="InterPro" id="IPR027417">
    <property type="entry name" value="P-loop_NTPase"/>
</dbReference>
<dbReference type="RefSeq" id="WP_369602691.1">
    <property type="nucleotide sequence ID" value="NZ_CP154858.1"/>
</dbReference>
<feature type="binding site" evidence="8">
    <location>
        <position position="18"/>
    </location>
    <ligand>
        <name>Mg(2+)</name>
        <dbReference type="ChEBI" id="CHEBI:18420"/>
    </ligand>
</feature>
<keyword evidence="4 8" id="KW-0547">Nucleotide-binding</keyword>
<feature type="binding site" evidence="8">
    <location>
        <position position="119"/>
    </location>
    <ligand>
        <name>Mg(2+)</name>
        <dbReference type="ChEBI" id="CHEBI:18420"/>
    </ligand>
</feature>
<keyword evidence="2 8" id="KW-0436">Ligase</keyword>
<dbReference type="GO" id="GO:0042803">
    <property type="term" value="F:protein homodimerization activity"/>
    <property type="evidence" value="ECO:0007669"/>
    <property type="project" value="UniProtKB-ARBA"/>
</dbReference>
<dbReference type="CDD" id="cd03109">
    <property type="entry name" value="DTBS"/>
    <property type="match status" value="1"/>
</dbReference>
<dbReference type="PANTHER" id="PTHR43210:SF5">
    <property type="entry name" value="DETHIOBIOTIN SYNTHETASE"/>
    <property type="match status" value="1"/>
</dbReference>
<dbReference type="Pfam" id="PF13500">
    <property type="entry name" value="AAA_26"/>
    <property type="match status" value="1"/>
</dbReference>
<dbReference type="NCBIfam" id="TIGR00347">
    <property type="entry name" value="bioD"/>
    <property type="match status" value="1"/>
</dbReference>
<feature type="binding site" evidence="8">
    <location>
        <begin position="14"/>
        <end position="19"/>
    </location>
    <ligand>
        <name>ATP</name>
        <dbReference type="ChEBI" id="CHEBI:30616"/>
    </ligand>
</feature>
<feature type="binding site" evidence="8">
    <location>
        <position position="56"/>
    </location>
    <ligand>
        <name>Mg(2+)</name>
        <dbReference type="ChEBI" id="CHEBI:18420"/>
    </ligand>
</feature>
<dbReference type="PIRSF" id="PIRSF006755">
    <property type="entry name" value="DTB_synth"/>
    <property type="match status" value="1"/>
</dbReference>
<evidence type="ECO:0000256" key="4">
    <source>
        <dbReference type="ARBA" id="ARBA00022741"/>
    </source>
</evidence>
<comment type="cofactor">
    <cofactor evidence="8">
        <name>Mg(2+)</name>
        <dbReference type="ChEBI" id="CHEBI:18420"/>
    </cofactor>
</comment>
<reference evidence="9" key="1">
    <citation type="submission" date="2024-05" db="EMBL/GenBank/DDBJ databases">
        <title>Genome sequencing of novel strain.</title>
        <authorList>
            <person name="Ganbat D."/>
            <person name="Ganbat S."/>
            <person name="Lee S.-J."/>
        </authorList>
    </citation>
    <scope>NUCLEOTIDE SEQUENCE</scope>
    <source>
        <strain evidence="9">SMD15-11</strain>
    </source>
</reference>
<feature type="active site" evidence="8">
    <location>
        <position position="39"/>
    </location>
</feature>
<gene>
    <name evidence="8 9" type="primary">bioD</name>
    <name evidence="9" type="ORF">AAIA72_07010</name>
</gene>
<evidence type="ECO:0000256" key="1">
    <source>
        <dbReference type="ARBA" id="ARBA00022490"/>
    </source>
</evidence>
<keyword evidence="5 8" id="KW-0093">Biotin biosynthesis</keyword>
<feature type="binding site" evidence="8">
    <location>
        <begin position="119"/>
        <end position="122"/>
    </location>
    <ligand>
        <name>ATP</name>
        <dbReference type="ChEBI" id="CHEBI:30616"/>
    </ligand>
</feature>
<evidence type="ECO:0000256" key="2">
    <source>
        <dbReference type="ARBA" id="ARBA00022598"/>
    </source>
</evidence>
<dbReference type="GO" id="GO:0000287">
    <property type="term" value="F:magnesium ion binding"/>
    <property type="evidence" value="ECO:0007669"/>
    <property type="project" value="UniProtKB-UniRule"/>
</dbReference>
<feature type="binding site" evidence="8">
    <location>
        <begin position="209"/>
        <end position="211"/>
    </location>
    <ligand>
        <name>ATP</name>
        <dbReference type="ChEBI" id="CHEBI:30616"/>
    </ligand>
</feature>
<keyword evidence="7 8" id="KW-0460">Magnesium</keyword>
<comment type="similarity">
    <text evidence="8">Belongs to the dethiobiotin synthetase family.</text>
</comment>
<dbReference type="HAMAP" id="MF_00336">
    <property type="entry name" value="BioD"/>
    <property type="match status" value="1"/>
</dbReference>
<feature type="binding site" evidence="8">
    <location>
        <position position="56"/>
    </location>
    <ligand>
        <name>ATP</name>
        <dbReference type="ChEBI" id="CHEBI:30616"/>
    </ligand>
</feature>
<evidence type="ECO:0000256" key="5">
    <source>
        <dbReference type="ARBA" id="ARBA00022756"/>
    </source>
</evidence>
<dbReference type="GO" id="GO:0005829">
    <property type="term" value="C:cytosol"/>
    <property type="evidence" value="ECO:0007669"/>
    <property type="project" value="TreeGrafter"/>
</dbReference>
<dbReference type="GO" id="GO:0009102">
    <property type="term" value="P:biotin biosynthetic process"/>
    <property type="evidence" value="ECO:0007669"/>
    <property type="project" value="UniProtKB-UniRule"/>
</dbReference>
<keyword evidence="1 8" id="KW-0963">Cytoplasm</keyword>
<dbReference type="FunFam" id="3.40.50.300:FF:000292">
    <property type="entry name" value="ATP-dependent dethiobiotin synthetase BioD"/>
    <property type="match status" value="1"/>
</dbReference>
<evidence type="ECO:0000256" key="6">
    <source>
        <dbReference type="ARBA" id="ARBA00022840"/>
    </source>
</evidence>
<dbReference type="Gene3D" id="3.40.50.300">
    <property type="entry name" value="P-loop containing nucleotide triphosphate hydrolases"/>
    <property type="match status" value="1"/>
</dbReference>